<evidence type="ECO:0008006" key="3">
    <source>
        <dbReference type="Google" id="ProtNLM"/>
    </source>
</evidence>
<sequence length="509" mass="54462">MRNDLLKVLGLTMAVGGVVACGPSEDPQLEEQPVDALSVRQAVSDSVGNSVDAVAEGLAFLGESSLFNDYVWSDSGDSVCVAEQPVPPMPGEDPIGEEPMPCEPEQPEPFEPDFEEERDEIRRVLEERIFADANVETADETEVTYLLRGEVVCAEEEEDDRAECEAEVDALQIRLQARSFAEGEVDIDVMVGPDRLSPFSLAFGPARVAADVDLAILKDVVEFASVEMDEELAEGFPETMSGRLSAELSRSGNEVALNVAVGQAIALAGEMFSIDVAASPRALEIRSDIEARAFRVEADMGALSLNFPTGEVEECYDVEVPGEPGNYEFNCEVVEEGYQMGAALAGIQGALSFLAGEDRLELRGFGLGASPAQVFVEGEEVAALDFNADHGRSLDLDLAKDGDDIAISMSPGLDLELMLALYRAQDVISDLEEWMLDDVLSLVIDGDASPALRIGEAGVKLERGQLMMSSEAAEVVVEVEAGMCIGEVEPADEEAAHPMEAIGPVACEQ</sequence>
<dbReference type="PROSITE" id="PS51257">
    <property type="entry name" value="PROKAR_LIPOPROTEIN"/>
    <property type="match status" value="1"/>
</dbReference>
<organism evidence="1 2">
    <name type="scientific">Lujinxingia vulgaris</name>
    <dbReference type="NCBI Taxonomy" id="2600176"/>
    <lineage>
        <taxon>Bacteria</taxon>
        <taxon>Deltaproteobacteria</taxon>
        <taxon>Bradymonadales</taxon>
        <taxon>Lujinxingiaceae</taxon>
        <taxon>Lujinxingia</taxon>
    </lineage>
</organism>
<dbReference type="Proteomes" id="UP000321046">
    <property type="component" value="Unassembled WGS sequence"/>
</dbReference>
<name>A0A5C6WUQ0_9DELT</name>
<gene>
    <name evidence="1" type="ORF">FRC96_17865</name>
</gene>
<dbReference type="OrthoDB" id="5487582at2"/>
<dbReference type="AlphaFoldDB" id="A0A5C6WUQ0"/>
<dbReference type="RefSeq" id="WP_146976482.1">
    <property type="nucleotide sequence ID" value="NZ_VOSL01000132.1"/>
</dbReference>
<accession>A0A5C6WUQ0</accession>
<protein>
    <recommendedName>
        <fullName evidence="3">Lipoprotein</fullName>
    </recommendedName>
</protein>
<evidence type="ECO:0000313" key="2">
    <source>
        <dbReference type="Proteomes" id="UP000321046"/>
    </source>
</evidence>
<comment type="caution">
    <text evidence="1">The sequence shown here is derived from an EMBL/GenBank/DDBJ whole genome shotgun (WGS) entry which is preliminary data.</text>
</comment>
<dbReference type="EMBL" id="VOSL01000132">
    <property type="protein sequence ID" value="TXD32329.1"/>
    <property type="molecule type" value="Genomic_DNA"/>
</dbReference>
<proteinExistence type="predicted"/>
<reference evidence="1 2" key="1">
    <citation type="submission" date="2019-08" db="EMBL/GenBank/DDBJ databases">
        <title>Bradymonadales sp. TMQ2.</title>
        <authorList>
            <person name="Liang Q."/>
        </authorList>
    </citation>
    <scope>NUCLEOTIDE SEQUENCE [LARGE SCALE GENOMIC DNA]</scope>
    <source>
        <strain evidence="1 2">TMQ2</strain>
    </source>
</reference>
<evidence type="ECO:0000313" key="1">
    <source>
        <dbReference type="EMBL" id="TXD32329.1"/>
    </source>
</evidence>